<sequence>MLVPKQHGAWAMLIIPFLLGAYAGGLSWLHIPLFLGWLGLYLATYPFLMAVKTKRKREYMRWFYRYFFVALAMLLIPLVFQWRLVYFGIAMVPFFFINLYFAKKKDERALANDVAAIASFCIGGLASFYIVRGTLTAQAWELYLFCFLFFIGSTFYVKTMIREKKSSLYKWTSWAYHLLLIVILMMTGYSWFALAYVPSAVRAIYLYGKSVSATKVGVLEIANAVYFGITMLVLLTW</sequence>
<keyword evidence="1" id="KW-1133">Transmembrane helix</keyword>
<dbReference type="Pfam" id="PF14256">
    <property type="entry name" value="YwiC"/>
    <property type="match status" value="1"/>
</dbReference>
<dbReference type="AlphaFoldDB" id="A0A161HU46"/>
<evidence type="ECO:0000313" key="3">
    <source>
        <dbReference type="Proteomes" id="UP000076865"/>
    </source>
</evidence>
<name>A0A161HU46_9BACL</name>
<evidence type="ECO:0000256" key="1">
    <source>
        <dbReference type="SAM" id="Phobius"/>
    </source>
</evidence>
<dbReference type="KEGG" id="aamy:GFC30_1126"/>
<feature type="transmembrane region" description="Helical" evidence="1">
    <location>
        <begin position="217"/>
        <end position="235"/>
    </location>
</feature>
<keyword evidence="1" id="KW-0472">Membrane</keyword>
<feature type="transmembrane region" description="Helical" evidence="1">
    <location>
        <begin position="33"/>
        <end position="51"/>
    </location>
</feature>
<dbReference type="PATRIC" id="fig|294699.3.peg.1127"/>
<dbReference type="InterPro" id="IPR025576">
    <property type="entry name" value="YwiC"/>
</dbReference>
<dbReference type="RefSeq" id="WP_238583546.1">
    <property type="nucleotide sequence ID" value="NZ_CP015438.1"/>
</dbReference>
<evidence type="ECO:0000313" key="2">
    <source>
        <dbReference type="EMBL" id="ANB59834.1"/>
    </source>
</evidence>
<feature type="transmembrane region" description="Helical" evidence="1">
    <location>
        <begin position="63"/>
        <end position="80"/>
    </location>
</feature>
<feature type="transmembrane region" description="Helical" evidence="1">
    <location>
        <begin position="178"/>
        <end position="197"/>
    </location>
</feature>
<reference evidence="2 3" key="1">
    <citation type="journal article" date="2006" name="Syst. Appl. Microbiol.">
        <title>Anoxybacillus amylolyticus sp. nov., a thermophilic amylase producing bacterium isolated from Mount Rittmann (Antarctica).</title>
        <authorList>
            <person name="Poli A."/>
            <person name="Esposito E."/>
            <person name="Lama L."/>
            <person name="Orlando P."/>
            <person name="Nicolaus G."/>
            <person name="de Appolonia F."/>
            <person name="Gambacorta A."/>
            <person name="Nicolaus B."/>
        </authorList>
    </citation>
    <scope>NUCLEOTIDE SEQUENCE [LARGE SCALE GENOMIC DNA]</scope>
    <source>
        <strain evidence="2 3">DSM 15939</strain>
    </source>
</reference>
<dbReference type="EMBL" id="CP015438">
    <property type="protein sequence ID" value="ANB59834.1"/>
    <property type="molecule type" value="Genomic_DNA"/>
</dbReference>
<dbReference type="Proteomes" id="UP000076865">
    <property type="component" value="Chromosome"/>
</dbReference>
<proteinExistence type="predicted"/>
<keyword evidence="1" id="KW-0812">Transmembrane</keyword>
<gene>
    <name evidence="2" type="ORF">GFC30_1126</name>
</gene>
<accession>A0A161HU46</accession>
<feature type="transmembrane region" description="Helical" evidence="1">
    <location>
        <begin position="114"/>
        <end position="131"/>
    </location>
</feature>
<feature type="transmembrane region" description="Helical" evidence="1">
    <location>
        <begin position="86"/>
        <end position="102"/>
    </location>
</feature>
<protein>
    <submittedName>
        <fullName evidence="2">YwiC-like family protein</fullName>
    </submittedName>
</protein>
<keyword evidence="3" id="KW-1185">Reference proteome</keyword>
<feature type="transmembrane region" description="Helical" evidence="1">
    <location>
        <begin position="137"/>
        <end position="157"/>
    </location>
</feature>
<organism evidence="2 3">
    <name type="scientific">Anoxybacteroides amylolyticum</name>
    <dbReference type="NCBI Taxonomy" id="294699"/>
    <lineage>
        <taxon>Bacteria</taxon>
        <taxon>Bacillati</taxon>
        <taxon>Bacillota</taxon>
        <taxon>Bacilli</taxon>
        <taxon>Bacillales</taxon>
        <taxon>Anoxybacillaceae</taxon>
        <taxon>Anoxybacteroides</taxon>
    </lineage>
</organism>